<dbReference type="EMBL" id="OB795656">
    <property type="protein sequence ID" value="CAD7432525.1"/>
    <property type="molecule type" value="Genomic_DNA"/>
</dbReference>
<sequence length="100" mass="11028">MCNVRINQMDILRGGGAPVLEQMNNHRNISDLLDNLLRGYDNSVRPNFGVVSVTEVLSSMSACVHGSVRTENGRSSAEHSRQQCYSLSHGSMRLLPLEPC</sequence>
<name>A0A7R9EH38_9NEOP</name>
<dbReference type="AlphaFoldDB" id="A0A7R9EH38"/>
<gene>
    <name evidence="1" type="ORF">TMSB3V08_LOCUS9232</name>
</gene>
<organism evidence="1">
    <name type="scientific">Timema monikensis</name>
    <dbReference type="NCBI Taxonomy" id="170555"/>
    <lineage>
        <taxon>Eukaryota</taxon>
        <taxon>Metazoa</taxon>
        <taxon>Ecdysozoa</taxon>
        <taxon>Arthropoda</taxon>
        <taxon>Hexapoda</taxon>
        <taxon>Insecta</taxon>
        <taxon>Pterygota</taxon>
        <taxon>Neoptera</taxon>
        <taxon>Polyneoptera</taxon>
        <taxon>Phasmatodea</taxon>
        <taxon>Timematodea</taxon>
        <taxon>Timematoidea</taxon>
        <taxon>Timematidae</taxon>
        <taxon>Timema</taxon>
    </lineage>
</organism>
<evidence type="ECO:0000313" key="1">
    <source>
        <dbReference type="EMBL" id="CAD7432525.1"/>
    </source>
</evidence>
<protein>
    <submittedName>
        <fullName evidence="1">Uncharacterized protein</fullName>
    </submittedName>
</protein>
<accession>A0A7R9EH38</accession>
<reference evidence="1" key="1">
    <citation type="submission" date="2020-11" db="EMBL/GenBank/DDBJ databases">
        <authorList>
            <person name="Tran Van P."/>
        </authorList>
    </citation>
    <scope>NUCLEOTIDE SEQUENCE</scope>
</reference>
<proteinExistence type="predicted"/>